<evidence type="ECO:0000259" key="3">
    <source>
        <dbReference type="Pfam" id="PF05569"/>
    </source>
</evidence>
<dbReference type="Gene3D" id="2.60.130.10">
    <property type="entry name" value="Aromatic compound dioxygenase"/>
    <property type="match status" value="1"/>
</dbReference>
<keyword evidence="2" id="KW-0472">Membrane</keyword>
<evidence type="ECO:0000313" key="4">
    <source>
        <dbReference type="EMBL" id="QEH35428.1"/>
    </source>
</evidence>
<dbReference type="Proteomes" id="UP000324233">
    <property type="component" value="Chromosome"/>
</dbReference>
<accession>A0A5B9W4E3</accession>
<feature type="transmembrane region" description="Helical" evidence="2">
    <location>
        <begin position="360"/>
        <end position="381"/>
    </location>
</feature>
<feature type="region of interest" description="Disordered" evidence="1">
    <location>
        <begin position="386"/>
        <end position="416"/>
    </location>
</feature>
<keyword evidence="2" id="KW-1133">Transmembrane helix</keyword>
<evidence type="ECO:0000313" key="5">
    <source>
        <dbReference type="Proteomes" id="UP000324233"/>
    </source>
</evidence>
<dbReference type="SUPFAM" id="SSF49464">
    <property type="entry name" value="Carboxypeptidase regulatory domain-like"/>
    <property type="match status" value="4"/>
</dbReference>
<dbReference type="InterPro" id="IPR015889">
    <property type="entry name" value="Intradiol_dOase_core"/>
</dbReference>
<evidence type="ECO:0000256" key="2">
    <source>
        <dbReference type="SAM" id="Phobius"/>
    </source>
</evidence>
<protein>
    <submittedName>
        <fullName evidence="4">Regulatory protein BlaR1</fullName>
    </submittedName>
</protein>
<dbReference type="CDD" id="cd07341">
    <property type="entry name" value="M56_BlaR1_MecR1_like"/>
    <property type="match status" value="1"/>
</dbReference>
<dbReference type="Gene3D" id="2.60.40.1120">
    <property type="entry name" value="Carboxypeptidase-like, regulatory domain"/>
    <property type="match status" value="1"/>
</dbReference>
<feature type="region of interest" description="Disordered" evidence="1">
    <location>
        <begin position="82"/>
        <end position="134"/>
    </location>
</feature>
<dbReference type="InterPro" id="IPR008969">
    <property type="entry name" value="CarboxyPept-like_regulatory"/>
</dbReference>
<dbReference type="GO" id="GO:0030246">
    <property type="term" value="F:carbohydrate binding"/>
    <property type="evidence" value="ECO:0007669"/>
    <property type="project" value="InterPro"/>
</dbReference>
<dbReference type="KEGG" id="agv:OJF2_39800"/>
<dbReference type="GO" id="GO:0016702">
    <property type="term" value="F:oxidoreductase activity, acting on single donors with incorporation of molecular oxygen, incorporation of two atoms of oxygen"/>
    <property type="evidence" value="ECO:0007669"/>
    <property type="project" value="InterPro"/>
</dbReference>
<keyword evidence="5" id="KW-1185">Reference proteome</keyword>
<dbReference type="GO" id="GO:0005506">
    <property type="term" value="F:iron ion binding"/>
    <property type="evidence" value="ECO:0007669"/>
    <property type="project" value="InterPro"/>
</dbReference>
<dbReference type="InterPro" id="IPR052173">
    <property type="entry name" value="Beta-lactam_resp_regulator"/>
</dbReference>
<sequence>MSQSVLTLTTALAGPGLTWLVQSTALLVLGLAAGRLLRRCGPAVQSAVYRTTLAAVLVCPIASALLASAGYEGLAIRLPEPAAIEDDAPPAPEPVGSGPARRSGEPRPAMGPEVAAIPPTPAAQPEPARLPSGPAVEARVDPVAPMQPAAPPVPWGQIVPAVVLAFWLIGSTVLAVRLLVGHRRMARLRAAAVPAGADAESLCGELAAVLAVAPPEVLRSPFLPSPCLDGLRRPAILIPEGDDAGLRETFAHELAHLSRRDGLWNLLRRVAVAAGWVQPLLWMLSRRIEAAAEEVCDDVVVHLGADRAHYAGHLLELAGRSLPPVAPAGVGMISLRTMLARRVVRILDDSRSLSTRVGTLAVAATLAAGLCGTLLAGMLGVGGRDAATGDAKESGSGGKVTRGRVVGPDGRPVPGAKVTAWRSHRDPSLLRFGKGVYLGGQYEYVKTTADSEGRFEVADESAESDAKGRGGMSVLATAPGFGAGVYLDGRPIRLAEGDQPVDGRVVDLEGRPVPGAVVRLLHVWLPDPEARREADARGGPYRFPSEKSLGMDGEPLLPGGVVTDAEGRFHIEGLGRDVMALVEITGPSVALKRTRIVARDKGPIEGETHTSLDGFAVVSPTYGARDAIPVEPSRPIEGVVRDLETNEPIPGTVVTAHRLSGEGGGVDGLIRTETDAQGRYRLVGLPKAGAEGHQLAAYPPLDRPYFVTQGLDVPASPGLETARLDIPLRRAAWASGTVRDARAGKPIEGAFVDYFPMISNERARDYPNFDPQTTSSLSLRTAYRTDADGRFRIPVLPGRGVVTARVEGGSYRAGLGAADIEGDPKEGQLNTYNHIFSGQYHGLKEIDVPGDSPSFPCDLALDPGDSYRVRIVDPDGKPVTTAAVTGRLPGGADLDTDMYGESVATDSGFEPGEKRTFVAHDRGRKLGAMLVIPPDGSKDGDEITLTLRPTATVTGRLVDEAGKPASGLVDAHLDLLVKQAFGSRILGAVPVGVDGRFRYENLAPGGIYELWLVHRQGGTARVRMKSDPYAPFALAEKLSLEPGQVLDLGTFNVATGKRIAAVEPPRGATVPITGRIVDLEGRPVAGASVEAGGIRVPKSGSLTAWLDGVGKGQAPWIAYEHIDGESKESGEGRKAVTDAGGRFRIEGLNAECVVELTIRGEAIATARIEVATRKMNPLPAPGFPNQYGPGSMTIYGADFVYTAVPGRPIVGVITDKETGKPLAGVGVRSDRFAGSDFVGTATERTETDASGRFRLVGMPRGKGNQIVIVPGDDQPYLVQTPEVPDAPGVGPASVELALPRGVWIEGTLTEKATGKPVAGAWLHYMPFLENRFAQAHPSFHSAYHTDNAHIQDRYVTKADGSFRLVGLPGRAIVGAVVHRGNYLQGAGSEAIPGLNKSGHFETYGCPVPAGKLFPTVMKEINPPADAKSVRVDLQATTGPSVRLRVVDAEGKPVTGASTRGLTGRASHEAAATTSPEIEAGNLMPGEERLVLLRHAGRKIGKIVRVREKDDAKGPVVVTLEPLATFTGTVADADGAPVQGARVRTDLLPGGDFSLSLGEVATDEKGRFVVADVPAGCEYAMVAESVPSLAKMKVAFLKKATVRPGETTDVGVIQFGKD</sequence>
<organism evidence="4 5">
    <name type="scientific">Aquisphaera giovannonii</name>
    <dbReference type="NCBI Taxonomy" id="406548"/>
    <lineage>
        <taxon>Bacteria</taxon>
        <taxon>Pseudomonadati</taxon>
        <taxon>Planctomycetota</taxon>
        <taxon>Planctomycetia</taxon>
        <taxon>Isosphaerales</taxon>
        <taxon>Isosphaeraceae</taxon>
        <taxon>Aquisphaera</taxon>
    </lineage>
</organism>
<dbReference type="InterPro" id="IPR008756">
    <property type="entry name" value="Peptidase_M56"/>
</dbReference>
<dbReference type="RefSeq" id="WP_168221922.1">
    <property type="nucleotide sequence ID" value="NZ_CP042997.1"/>
</dbReference>
<dbReference type="PANTHER" id="PTHR34978">
    <property type="entry name" value="POSSIBLE SENSOR-TRANSDUCER PROTEIN BLAR"/>
    <property type="match status" value="1"/>
</dbReference>
<feature type="region of interest" description="Disordered" evidence="1">
    <location>
        <begin position="1453"/>
        <end position="1474"/>
    </location>
</feature>
<evidence type="ECO:0000256" key="1">
    <source>
        <dbReference type="SAM" id="MobiDB-lite"/>
    </source>
</evidence>
<feature type="region of interest" description="Disordered" evidence="1">
    <location>
        <begin position="533"/>
        <end position="554"/>
    </location>
</feature>
<dbReference type="PANTHER" id="PTHR34978:SF3">
    <property type="entry name" value="SLR0241 PROTEIN"/>
    <property type="match status" value="1"/>
</dbReference>
<feature type="transmembrane region" description="Helical" evidence="2">
    <location>
        <begin position="158"/>
        <end position="180"/>
    </location>
</feature>
<dbReference type="InterPro" id="IPR013784">
    <property type="entry name" value="Carb-bd-like_fold"/>
</dbReference>
<reference evidence="4 5" key="1">
    <citation type="submission" date="2019-08" db="EMBL/GenBank/DDBJ databases">
        <title>Deep-cultivation of Planctomycetes and their phenomic and genomic characterization uncovers novel biology.</title>
        <authorList>
            <person name="Wiegand S."/>
            <person name="Jogler M."/>
            <person name="Boedeker C."/>
            <person name="Pinto D."/>
            <person name="Vollmers J."/>
            <person name="Rivas-Marin E."/>
            <person name="Kohn T."/>
            <person name="Peeters S.H."/>
            <person name="Heuer A."/>
            <person name="Rast P."/>
            <person name="Oberbeckmann S."/>
            <person name="Bunk B."/>
            <person name="Jeske O."/>
            <person name="Meyerdierks A."/>
            <person name="Storesund J.E."/>
            <person name="Kallscheuer N."/>
            <person name="Luecker S."/>
            <person name="Lage O.M."/>
            <person name="Pohl T."/>
            <person name="Merkel B.J."/>
            <person name="Hornburger P."/>
            <person name="Mueller R.-W."/>
            <person name="Bruemmer F."/>
            <person name="Labrenz M."/>
            <person name="Spormann A.M."/>
            <person name="Op den Camp H."/>
            <person name="Overmann J."/>
            <person name="Amann R."/>
            <person name="Jetten M.S.M."/>
            <person name="Mascher T."/>
            <person name="Medema M.H."/>
            <person name="Devos D.P."/>
            <person name="Kaster A.-K."/>
            <person name="Ovreas L."/>
            <person name="Rohde M."/>
            <person name="Galperin M.Y."/>
            <person name="Jogler C."/>
        </authorList>
    </citation>
    <scope>NUCLEOTIDE SEQUENCE [LARGE SCALE GENOMIC DNA]</scope>
    <source>
        <strain evidence="4 5">OJF2</strain>
    </source>
</reference>
<keyword evidence="2" id="KW-0812">Transmembrane</keyword>
<name>A0A5B9W4E3_9BACT</name>
<feature type="domain" description="Peptidase M56" evidence="3">
    <location>
        <begin position="145"/>
        <end position="344"/>
    </location>
</feature>
<gene>
    <name evidence="4" type="primary">blaR1_6</name>
    <name evidence="4" type="ORF">OJF2_39800</name>
</gene>
<dbReference type="SUPFAM" id="SSF49452">
    <property type="entry name" value="Starch-binding domain-like"/>
    <property type="match status" value="1"/>
</dbReference>
<feature type="transmembrane region" description="Helical" evidence="2">
    <location>
        <begin position="16"/>
        <end position="37"/>
    </location>
</feature>
<feature type="transmembrane region" description="Helical" evidence="2">
    <location>
        <begin position="49"/>
        <end position="71"/>
    </location>
</feature>
<dbReference type="EMBL" id="CP042997">
    <property type="protein sequence ID" value="QEH35428.1"/>
    <property type="molecule type" value="Genomic_DNA"/>
</dbReference>
<dbReference type="Pfam" id="PF05569">
    <property type="entry name" value="Peptidase_M56"/>
    <property type="match status" value="1"/>
</dbReference>
<proteinExistence type="predicted"/>